<proteinExistence type="predicted"/>
<evidence type="ECO:0000256" key="1">
    <source>
        <dbReference type="SAM" id="SignalP"/>
    </source>
</evidence>
<protein>
    <recommendedName>
        <fullName evidence="4">DUF4488 domain-containing protein</fullName>
    </recommendedName>
</protein>
<dbReference type="OrthoDB" id="883034at2"/>
<evidence type="ECO:0008006" key="4">
    <source>
        <dbReference type="Google" id="ProtNLM"/>
    </source>
</evidence>
<name>A0A1I6BP05_HYMAR</name>
<dbReference type="RefSeq" id="WP_092678888.1">
    <property type="nucleotide sequence ID" value="NZ_FOXS01000010.1"/>
</dbReference>
<reference evidence="3" key="1">
    <citation type="submission" date="2016-10" db="EMBL/GenBank/DDBJ databases">
        <authorList>
            <person name="Varghese N."/>
            <person name="Submissions S."/>
        </authorList>
    </citation>
    <scope>NUCLEOTIDE SEQUENCE [LARGE SCALE GENOMIC DNA]</scope>
    <source>
        <strain evidence="3">OR362-8,ATCC BAA-1266,JCM 13504</strain>
    </source>
</reference>
<evidence type="ECO:0000313" key="3">
    <source>
        <dbReference type="Proteomes" id="UP000199029"/>
    </source>
</evidence>
<dbReference type="EMBL" id="FOXS01000010">
    <property type="protein sequence ID" value="SFQ82662.1"/>
    <property type="molecule type" value="Genomic_DNA"/>
</dbReference>
<keyword evidence="3" id="KW-1185">Reference proteome</keyword>
<organism evidence="2 3">
    <name type="scientific">Hymenobacter arizonensis</name>
    <name type="common">Siccationidurans arizonensis</name>
    <dbReference type="NCBI Taxonomy" id="1227077"/>
    <lineage>
        <taxon>Bacteria</taxon>
        <taxon>Pseudomonadati</taxon>
        <taxon>Bacteroidota</taxon>
        <taxon>Cytophagia</taxon>
        <taxon>Cytophagales</taxon>
        <taxon>Hymenobacteraceae</taxon>
        <taxon>Hymenobacter</taxon>
    </lineage>
</organism>
<accession>A0A1I6BP05</accession>
<sequence length="166" mass="18526">MGRPFSHRLLPLVLGAFALLQARCTSPAPAESGALPAPSLYGQWRQDSGSTAIYNDRGQLLNRMRSAKTDPAGLMIIGPEQWHFRNGRIRAMWTYTRRADTLVLQRLVDSALVRNGHARWQDLGAPIALPDTFVIAALTAHSWVSFDSAQDADGFLTWVNRTYYSR</sequence>
<feature type="chain" id="PRO_5011670977" description="DUF4488 domain-containing protein" evidence="1">
    <location>
        <begin position="31"/>
        <end position="166"/>
    </location>
</feature>
<gene>
    <name evidence="2" type="ORF">SAMN04515668_4860</name>
</gene>
<evidence type="ECO:0000313" key="2">
    <source>
        <dbReference type="EMBL" id="SFQ82662.1"/>
    </source>
</evidence>
<dbReference type="AlphaFoldDB" id="A0A1I6BP05"/>
<dbReference type="Proteomes" id="UP000199029">
    <property type="component" value="Unassembled WGS sequence"/>
</dbReference>
<keyword evidence="1" id="KW-0732">Signal</keyword>
<feature type="signal peptide" evidence="1">
    <location>
        <begin position="1"/>
        <end position="30"/>
    </location>
</feature>